<name>A0A5S3PCS5_9SPHN</name>
<feature type="transmembrane region" description="Helical" evidence="2">
    <location>
        <begin position="27"/>
        <end position="44"/>
    </location>
</feature>
<keyword evidence="4" id="KW-1185">Reference proteome</keyword>
<dbReference type="Pfam" id="PF13414">
    <property type="entry name" value="TPR_11"/>
    <property type="match status" value="1"/>
</dbReference>
<dbReference type="Proteomes" id="UP000309668">
    <property type="component" value="Unassembled WGS sequence"/>
</dbReference>
<evidence type="ECO:0000313" key="3">
    <source>
        <dbReference type="EMBL" id="TMM49059.1"/>
    </source>
</evidence>
<keyword evidence="2" id="KW-0812">Transmembrane</keyword>
<dbReference type="Gene3D" id="1.25.40.10">
    <property type="entry name" value="Tetratricopeptide repeat domain"/>
    <property type="match status" value="1"/>
</dbReference>
<proteinExistence type="predicted"/>
<dbReference type="PROSITE" id="PS50005">
    <property type="entry name" value="TPR"/>
    <property type="match status" value="1"/>
</dbReference>
<reference evidence="3 4" key="1">
    <citation type="submission" date="2019-05" db="EMBL/GenBank/DDBJ databases">
        <title>Erythrobacter marisflavi sp. nov., isolated from isolated from water of an estuary environment.</title>
        <authorList>
            <person name="Yoon J.-H."/>
        </authorList>
    </citation>
    <scope>NUCLEOTIDE SEQUENCE [LARGE SCALE GENOMIC DNA]</scope>
    <source>
        <strain evidence="3 4">KEM-5</strain>
    </source>
</reference>
<comment type="caution">
    <text evidence="3">The sequence shown here is derived from an EMBL/GenBank/DDBJ whole genome shotgun (WGS) entry which is preliminary data.</text>
</comment>
<keyword evidence="2" id="KW-0472">Membrane</keyword>
<feature type="repeat" description="TPR" evidence="1">
    <location>
        <begin position="82"/>
        <end position="115"/>
    </location>
</feature>
<dbReference type="OrthoDB" id="7390129at2"/>
<evidence type="ECO:0000256" key="1">
    <source>
        <dbReference type="PROSITE-ProRule" id="PRU00339"/>
    </source>
</evidence>
<dbReference type="RefSeq" id="WP_138617183.1">
    <property type="nucleotide sequence ID" value="NZ_VCAO01000002.1"/>
</dbReference>
<evidence type="ECO:0000313" key="4">
    <source>
        <dbReference type="Proteomes" id="UP000309668"/>
    </source>
</evidence>
<keyword evidence="1" id="KW-0802">TPR repeat</keyword>
<organism evidence="3 4">
    <name type="scientific">Qipengyuania marisflavi</name>
    <dbReference type="NCBI Taxonomy" id="2486356"/>
    <lineage>
        <taxon>Bacteria</taxon>
        <taxon>Pseudomonadati</taxon>
        <taxon>Pseudomonadota</taxon>
        <taxon>Alphaproteobacteria</taxon>
        <taxon>Sphingomonadales</taxon>
        <taxon>Erythrobacteraceae</taxon>
        <taxon>Qipengyuania</taxon>
    </lineage>
</organism>
<dbReference type="EMBL" id="VCAO01000002">
    <property type="protein sequence ID" value="TMM49059.1"/>
    <property type="molecule type" value="Genomic_DNA"/>
</dbReference>
<accession>A0A5S3PCS5</accession>
<gene>
    <name evidence="3" type="ORF">FEV51_06740</name>
</gene>
<dbReference type="Pfam" id="PF14559">
    <property type="entry name" value="TPR_19"/>
    <property type="match status" value="1"/>
</dbReference>
<sequence>MNWIAILALAALAFLLAATVLRLPRGGWMLFGAALLFGLAGYALQGSPGQPSSPAAAKGEAPVEGELLVEARREFFASPQPPSRFVTTADAFARRGDFENAANFLRNAVRENPNDAEAWLALGNALVEHADGQLTASALFAYSRAEDTAPGNPAPTYFYGLALLRAGQAVQARGLWAEALEQAPQDAAWRPGLAERLERLDALIVQMSPGSADSPAR</sequence>
<dbReference type="InterPro" id="IPR011990">
    <property type="entry name" value="TPR-like_helical_dom_sf"/>
</dbReference>
<keyword evidence="2" id="KW-1133">Transmembrane helix</keyword>
<dbReference type="SUPFAM" id="SSF48452">
    <property type="entry name" value="TPR-like"/>
    <property type="match status" value="1"/>
</dbReference>
<protein>
    <submittedName>
        <fullName evidence="3">Tetratricopeptide repeat protein</fullName>
    </submittedName>
</protein>
<evidence type="ECO:0000256" key="2">
    <source>
        <dbReference type="SAM" id="Phobius"/>
    </source>
</evidence>
<dbReference type="AlphaFoldDB" id="A0A5S3PCS5"/>
<dbReference type="InterPro" id="IPR019734">
    <property type="entry name" value="TPR_rpt"/>
</dbReference>